<dbReference type="RefSeq" id="WP_244727456.1">
    <property type="nucleotide sequence ID" value="NZ_CP095045.1"/>
</dbReference>
<dbReference type="InterPro" id="IPR016163">
    <property type="entry name" value="Ald_DH_C"/>
</dbReference>
<dbReference type="PANTHER" id="PTHR43353">
    <property type="entry name" value="SUCCINATE-SEMIALDEHYDE DEHYDROGENASE, MITOCHONDRIAL"/>
    <property type="match status" value="1"/>
</dbReference>
<feature type="domain" description="Aldehyde dehydrogenase" evidence="4">
    <location>
        <begin position="32"/>
        <end position="483"/>
    </location>
</feature>
<dbReference type="PROSITE" id="PS00687">
    <property type="entry name" value="ALDEHYDE_DEHYDR_GLU"/>
    <property type="match status" value="1"/>
</dbReference>
<dbReference type="InterPro" id="IPR050740">
    <property type="entry name" value="Aldehyde_DH_Superfamily"/>
</dbReference>
<feature type="active site" evidence="2">
    <location>
        <position position="262"/>
    </location>
</feature>
<dbReference type="CDD" id="cd07103">
    <property type="entry name" value="ALDH_F5_SSADH_GabD"/>
    <property type="match status" value="1"/>
</dbReference>
<dbReference type="Pfam" id="PF00171">
    <property type="entry name" value="Aldedh"/>
    <property type="match status" value="1"/>
</dbReference>
<protein>
    <submittedName>
        <fullName evidence="5">NAD-dependent succinate-semialdehyde dehydrogenase</fullName>
    </submittedName>
</protein>
<dbReference type="Gene3D" id="3.40.605.10">
    <property type="entry name" value="Aldehyde Dehydrogenase, Chain A, domain 1"/>
    <property type="match status" value="1"/>
</dbReference>
<keyword evidence="6" id="KW-1185">Reference proteome</keyword>
<dbReference type="EMBL" id="CP095045">
    <property type="protein sequence ID" value="UOQ56912.1"/>
    <property type="molecule type" value="Genomic_DNA"/>
</dbReference>
<dbReference type="InterPro" id="IPR015590">
    <property type="entry name" value="Aldehyde_DH_dom"/>
</dbReference>
<name>A0ABY4FKW0_9MICO</name>
<dbReference type="PANTHER" id="PTHR43353:SF5">
    <property type="entry name" value="SUCCINATE-SEMIALDEHYDE DEHYDROGENASE, MITOCHONDRIAL"/>
    <property type="match status" value="1"/>
</dbReference>
<keyword evidence="1 3" id="KW-0560">Oxidoreductase</keyword>
<accession>A0ABY4FKW0</accession>
<dbReference type="InterPro" id="IPR016161">
    <property type="entry name" value="Ald_DH/histidinol_DH"/>
</dbReference>
<sequence length="504" mass="52648">MTLLTPSAERTAASDAALASLPGFANHEPGAGEFAVLDPSTEERIATLPSFDAAAAVEQLGIADAAGRAWAATTPRHRSDTLRRAYEVLLANRDRLAAVISREMGKTLVEAAGEVQYAGDYVRWYAEELLRPGGNYRENPAGGSTILTRRAPVGLSVLIAPWNFPMAMITRKIAPALAAGCGAVIKPASLTPLTTLLTVELMVEAGVPRELMRVVTTTDSRAFSEAVLADPRTRKISFTGSTGVGSTLMGLAARHVVKSSMELGGNAPLIVFDDADLERAVEGAYAAKMRNGGQSCIAANRILVQDGIADAFVEAFAERMAGVRLGHAIAEGAGLGPVVNRAAVENFSRLVGDAVERGAELRAGGSAREGAGYFFEATVLDRVPAGAEIANTEIFGPVAAISRFSGEAEAIAAANHTPFGLAGYVFTENLDRALNVADALETGLVGINNGVPSNPAAPFGGVKQSGLGREGSGEGLEEYQEIRFYNIARRATAEPRPASRTDAS</sequence>
<evidence type="ECO:0000256" key="3">
    <source>
        <dbReference type="RuleBase" id="RU003345"/>
    </source>
</evidence>
<dbReference type="InterPro" id="IPR016162">
    <property type="entry name" value="Ald_DH_N"/>
</dbReference>
<evidence type="ECO:0000256" key="2">
    <source>
        <dbReference type="PROSITE-ProRule" id="PRU10007"/>
    </source>
</evidence>
<evidence type="ECO:0000313" key="5">
    <source>
        <dbReference type="EMBL" id="UOQ56912.1"/>
    </source>
</evidence>
<dbReference type="SUPFAM" id="SSF53720">
    <property type="entry name" value="ALDH-like"/>
    <property type="match status" value="1"/>
</dbReference>
<dbReference type="Gene3D" id="3.40.309.10">
    <property type="entry name" value="Aldehyde Dehydrogenase, Chain A, domain 2"/>
    <property type="match status" value="1"/>
</dbReference>
<proteinExistence type="inferred from homology"/>
<organism evidence="5 6">
    <name type="scientific">Leucobacter allii</name>
    <dbReference type="NCBI Taxonomy" id="2932247"/>
    <lineage>
        <taxon>Bacteria</taxon>
        <taxon>Bacillati</taxon>
        <taxon>Actinomycetota</taxon>
        <taxon>Actinomycetes</taxon>
        <taxon>Micrococcales</taxon>
        <taxon>Microbacteriaceae</taxon>
        <taxon>Leucobacter</taxon>
    </lineage>
</organism>
<dbReference type="InterPro" id="IPR029510">
    <property type="entry name" value="Ald_DH_CS_GLU"/>
</dbReference>
<evidence type="ECO:0000259" key="4">
    <source>
        <dbReference type="Pfam" id="PF00171"/>
    </source>
</evidence>
<dbReference type="Proteomes" id="UP000831786">
    <property type="component" value="Chromosome"/>
</dbReference>
<comment type="similarity">
    <text evidence="3">Belongs to the aldehyde dehydrogenase family.</text>
</comment>
<evidence type="ECO:0000313" key="6">
    <source>
        <dbReference type="Proteomes" id="UP000831786"/>
    </source>
</evidence>
<reference evidence="5 6" key="1">
    <citation type="submission" date="2022-04" db="EMBL/GenBank/DDBJ databases">
        <title>Leucobacter sp. isolated from rhizosphere of garlic.</title>
        <authorList>
            <person name="Won M."/>
            <person name="Lee C.-M."/>
            <person name="Woen H.-Y."/>
            <person name="Kwon S.-W."/>
        </authorList>
    </citation>
    <scope>NUCLEOTIDE SEQUENCE [LARGE SCALE GENOMIC DNA]</scope>
    <source>
        <strain evidence="5 6">H21R-40</strain>
    </source>
</reference>
<gene>
    <name evidence="5" type="ORF">MUN78_14775</name>
</gene>
<evidence type="ECO:0000256" key="1">
    <source>
        <dbReference type="ARBA" id="ARBA00023002"/>
    </source>
</evidence>